<feature type="region of interest" description="Disordered" evidence="1">
    <location>
        <begin position="838"/>
        <end position="902"/>
    </location>
</feature>
<dbReference type="EMBL" id="JALJOR010000004">
    <property type="protein sequence ID" value="KAK9817999.1"/>
    <property type="molecule type" value="Genomic_DNA"/>
</dbReference>
<reference evidence="2 3" key="1">
    <citation type="journal article" date="2024" name="Nat. Commun.">
        <title>Phylogenomics reveals the evolutionary origins of lichenization in chlorophyte algae.</title>
        <authorList>
            <person name="Puginier C."/>
            <person name="Libourel C."/>
            <person name="Otte J."/>
            <person name="Skaloud P."/>
            <person name="Haon M."/>
            <person name="Grisel S."/>
            <person name="Petersen M."/>
            <person name="Berrin J.G."/>
            <person name="Delaux P.M."/>
            <person name="Dal Grande F."/>
            <person name="Keller J."/>
        </authorList>
    </citation>
    <scope>NUCLEOTIDE SEQUENCE [LARGE SCALE GENOMIC DNA]</scope>
    <source>
        <strain evidence="2 3">SAG 2043</strain>
    </source>
</reference>
<sequence length="1376" mass="150465">MEDAGSAGSAVLTTADLLRHIFQLCLEDCNRFKELIRTLINLSLVRHHWLTVLASTPVELPCGGEFKDRIYLSAQNVGQVRRACSARRYDIRVTAVTSTGHGKAVELLADSWFLQSQEQHLRLLRVDYQDAQQHLTSWRQGYPNLTKLDLSSPYHKRCAFSSALLQDVPLDTLHLSWFSSMQLKHLRLTLKHLKIYGSFNATHLERGDKHLAKEDNVFPPGLLLDKLTLTNEGPLCFHPGLLQYANEVTVNVSWLCPVYTQQPPSLDALVDMLTAGHWSRLELKATAIKSCTPTDMWKVMSDAELAALCNVTKLITELQWCDAEQRARLVLEDCGFQQRHGSTLRVITGVWLAAHASWLSELIPQRYPQLRRLGVTAAHCTAASIPPGVLYCTIQAFRVDVAGLPDTVEELTISRALSIELVHLSAFPKGLKVLRFQQLKTRLKALDLPPDLELDVLDFRDVTSMNLGVLWGLEAKVKRLSLHCTYGHLILASTDDERKECGLWVPDSDTDSGHLLPRICSHLAQKAIAVWELTTTSMLELMFGEAHSSGMSFGSQGTVLKFSRWSVERAAVEKYDSIVVELAGLTRELTSAVLLYQADAGAFDRTLGALQQNPNWLGELLIQPLIKTAARGPAKQRAANAFFLVHAVLGVFFEWANSPAVQVAVLACLKSMLRVLASGTPALLVPEAYMPIRQCIEIRGADLSPSIIRQALLECIDGIKHKEDWQVRKQAVEALTTLAASVQVHRPTAEGEWKLEESPGIHMFSANKALILSALNTARYDKIQHVRHATAKALYEIDCIPDPAGPLVNSMLDVVAEHSRRTAGAATASVASENSLQGSLFSPWNTDPPPQRQPIASSRPQTQPRVPFKRIQNTPRSLADDAGKRPRDTSPPPAFTRPKLSRRDRRQLDFGVLVYAPEHRSPTLPICLPSQAQLLVPKDSLQEHARHSPKQEFEDGPVLPVAEFSSARGSIEGLRAWMRGPAHALDMGVEIQVPSDRSGALAHVQRYQFADGALFRTQSPVKATGPGGLGATGSSMAVVPAEACSPFKQPAGGTDQPAGHFWEHRHPQAQGGRDGMPEHMAESETRPAEHSQQGPVHSPPQQQQRQHVVRPAVAWTVGEPFPEDGPSPASNAEEHEMPPSGPWAALEVPGSPQLEAQAENAAPGSSPLPSSAGDPGGPQAADYEALWDDTPGNSAARSPTNDHDPPGPQQAQPVQNPHQDEQRVRQRSPDQRYRQPADLTSQPSSMPGPVGSQPRSWEQSLTDFHDALSIDGSSLSGSHVFEDMAPEQPSLGAPASRPGSRAGSTRAAREAAHSRGSSIAGDYQDPRVNSRRGSVAGERPGSVQRRCEAAPQQGAFSHPATSEMAQVLSQAPRQLT</sequence>
<organism evidence="2 3">
    <name type="scientific">[Myrmecia] bisecta</name>
    <dbReference type="NCBI Taxonomy" id="41462"/>
    <lineage>
        <taxon>Eukaryota</taxon>
        <taxon>Viridiplantae</taxon>
        <taxon>Chlorophyta</taxon>
        <taxon>core chlorophytes</taxon>
        <taxon>Trebouxiophyceae</taxon>
        <taxon>Trebouxiales</taxon>
        <taxon>Trebouxiaceae</taxon>
        <taxon>Myrmecia</taxon>
    </lineage>
</organism>
<proteinExistence type="predicted"/>
<comment type="caution">
    <text evidence="2">The sequence shown here is derived from an EMBL/GenBank/DDBJ whole genome shotgun (WGS) entry which is preliminary data.</text>
</comment>
<feature type="compositionally biased region" description="Basic and acidic residues" evidence="1">
    <location>
        <begin position="878"/>
        <end position="888"/>
    </location>
</feature>
<gene>
    <name evidence="2" type="ORF">WJX72_005588</name>
</gene>
<name>A0AAW1QBM5_9CHLO</name>
<dbReference type="SUPFAM" id="SSF48371">
    <property type="entry name" value="ARM repeat"/>
    <property type="match status" value="1"/>
</dbReference>
<evidence type="ECO:0000256" key="1">
    <source>
        <dbReference type="SAM" id="MobiDB-lite"/>
    </source>
</evidence>
<protein>
    <submittedName>
        <fullName evidence="2">Uncharacterized protein</fullName>
    </submittedName>
</protein>
<feature type="compositionally biased region" description="Low complexity" evidence="1">
    <location>
        <begin position="1161"/>
        <end position="1173"/>
    </location>
</feature>
<dbReference type="InterPro" id="IPR016024">
    <property type="entry name" value="ARM-type_fold"/>
</dbReference>
<feature type="compositionally biased region" description="Low complexity" evidence="1">
    <location>
        <begin position="1095"/>
        <end position="1114"/>
    </location>
</feature>
<feature type="compositionally biased region" description="Polar residues" evidence="1">
    <location>
        <begin position="1253"/>
        <end position="1262"/>
    </location>
</feature>
<dbReference type="Proteomes" id="UP001489004">
    <property type="component" value="Unassembled WGS sequence"/>
</dbReference>
<dbReference type="InterPro" id="IPR011989">
    <property type="entry name" value="ARM-like"/>
</dbReference>
<feature type="compositionally biased region" description="Basic and acidic residues" evidence="1">
    <location>
        <begin position="1075"/>
        <end position="1089"/>
    </location>
</feature>
<dbReference type="Gene3D" id="1.25.10.10">
    <property type="entry name" value="Leucine-rich Repeat Variant"/>
    <property type="match status" value="1"/>
</dbReference>
<evidence type="ECO:0000313" key="2">
    <source>
        <dbReference type="EMBL" id="KAK9817999.1"/>
    </source>
</evidence>
<keyword evidence="3" id="KW-1185">Reference proteome</keyword>
<feature type="compositionally biased region" description="Basic and acidic residues" evidence="1">
    <location>
        <begin position="1218"/>
        <end position="1235"/>
    </location>
</feature>
<feature type="compositionally biased region" description="Polar residues" evidence="1">
    <location>
        <begin position="854"/>
        <end position="864"/>
    </location>
</feature>
<feature type="region of interest" description="Disordered" evidence="1">
    <location>
        <begin position="1050"/>
        <end position="1376"/>
    </location>
</feature>
<feature type="compositionally biased region" description="Polar residues" evidence="1">
    <location>
        <begin position="1359"/>
        <end position="1376"/>
    </location>
</feature>
<evidence type="ECO:0000313" key="3">
    <source>
        <dbReference type="Proteomes" id="UP001489004"/>
    </source>
</evidence>
<accession>A0AAW1QBM5</accession>